<keyword evidence="1" id="KW-0812">Transmembrane</keyword>
<dbReference type="Gene3D" id="2.60.40.10">
    <property type="entry name" value="Immunoglobulins"/>
    <property type="match status" value="1"/>
</dbReference>
<organism evidence="3 4">
    <name type="scientific">Allocoprobacillus halotolerans</name>
    <dbReference type="NCBI Taxonomy" id="2944914"/>
    <lineage>
        <taxon>Bacteria</taxon>
        <taxon>Bacillati</taxon>
        <taxon>Bacillota</taxon>
        <taxon>Erysipelotrichia</taxon>
        <taxon>Erysipelotrichales</taxon>
        <taxon>Erysipelotrichaceae</taxon>
        <taxon>Allocoprobacillus</taxon>
    </lineage>
</organism>
<evidence type="ECO:0000313" key="4">
    <source>
        <dbReference type="Proteomes" id="UP001060112"/>
    </source>
</evidence>
<keyword evidence="4" id="KW-1185">Reference proteome</keyword>
<dbReference type="EMBL" id="CP101620">
    <property type="protein sequence ID" value="UTY40716.1"/>
    <property type="molecule type" value="Genomic_DNA"/>
</dbReference>
<dbReference type="InterPro" id="IPR013783">
    <property type="entry name" value="Ig-like_fold"/>
</dbReference>
<name>A0ABY5I5V5_9FIRM</name>
<dbReference type="InterPro" id="IPR032179">
    <property type="entry name" value="Cry22Aa_Ig-like"/>
</dbReference>
<dbReference type="Proteomes" id="UP001060112">
    <property type="component" value="Chromosome"/>
</dbReference>
<feature type="domain" description="Pesticidal crystal protein Cry22Aa Ig-like" evidence="2">
    <location>
        <begin position="188"/>
        <end position="258"/>
    </location>
</feature>
<keyword evidence="1" id="KW-1133">Transmembrane helix</keyword>
<dbReference type="Pfam" id="PF16403">
    <property type="entry name" value="Bact_surface_Ig-like"/>
    <property type="match status" value="1"/>
</dbReference>
<accession>A0ABY5I5V5</accession>
<evidence type="ECO:0000256" key="1">
    <source>
        <dbReference type="SAM" id="Phobius"/>
    </source>
</evidence>
<proteinExistence type="predicted"/>
<dbReference type="RefSeq" id="WP_290142176.1">
    <property type="nucleotide sequence ID" value="NZ_CP101620.1"/>
</dbReference>
<sequence length="267" mass="30312">MQNKIIVSVLGFFILVDTILIYLALTISPAKLKRNVFTFQYGQDIPTEVSEYVNANGSVLENVKLDLSQVSKEVGKYKASITYFNETQYFEIVVQDTIKPKFQLKKVEWHIQVGETLEAKDLIQNIEDFSKTHVYFYNEKTQEKSESKNFPIEGTQIERIIVEDKHGNQSSALRVKIVVEKNKQPPVINGIDDIEIQVGETIDLMSGVKAKDDLEGDITSRIIVSGHVDNMTPGIYEIMYTVSDKDGNTTQVIRKVTVIEVEIEDDN</sequence>
<protein>
    <submittedName>
        <fullName evidence="3">DUF5011 domain-containing protein</fullName>
    </submittedName>
</protein>
<evidence type="ECO:0000313" key="3">
    <source>
        <dbReference type="EMBL" id="UTY40716.1"/>
    </source>
</evidence>
<evidence type="ECO:0000259" key="2">
    <source>
        <dbReference type="Pfam" id="PF16403"/>
    </source>
</evidence>
<gene>
    <name evidence="3" type="ORF">NMU03_08165</name>
</gene>
<feature type="transmembrane region" description="Helical" evidence="1">
    <location>
        <begin position="6"/>
        <end position="25"/>
    </location>
</feature>
<keyword evidence="1" id="KW-0472">Membrane</keyword>
<reference evidence="3" key="1">
    <citation type="submission" date="2022-07" db="EMBL/GenBank/DDBJ databases">
        <title>Faecal culturing of patients with breast cancer.</title>
        <authorList>
            <person name="Teng N.M.Y."/>
            <person name="Kiu R."/>
            <person name="Evans R."/>
            <person name="Baker D.J."/>
            <person name="Zenner C."/>
            <person name="Robinson S.D."/>
            <person name="Hall L.J."/>
        </authorList>
    </citation>
    <scope>NUCLEOTIDE SEQUENCE</scope>
    <source>
        <strain evidence="3">LH1062</strain>
    </source>
</reference>